<comment type="subunit">
    <text evidence="1">Homodimer.</text>
</comment>
<dbReference type="EMBL" id="JASGCB010000032">
    <property type="protein sequence ID" value="MDI9261078.1"/>
    <property type="molecule type" value="Genomic_DNA"/>
</dbReference>
<comment type="function">
    <text evidence="1">Catalyzes the epimerization of the C3' and C5'positions of dTDP-6-deoxy-D-xylo-4-hexulose, forming dTDP-6-deoxy-L-lyxo-4-hexulose.</text>
</comment>
<evidence type="ECO:0000313" key="3">
    <source>
        <dbReference type="Proteomes" id="UP001529245"/>
    </source>
</evidence>
<dbReference type="InterPro" id="IPR000888">
    <property type="entry name" value="RmlC-like"/>
</dbReference>
<dbReference type="Gene3D" id="2.60.120.10">
    <property type="entry name" value="Jelly Rolls"/>
    <property type="match status" value="1"/>
</dbReference>
<dbReference type="NCBIfam" id="TIGR01221">
    <property type="entry name" value="rmlC"/>
    <property type="match status" value="1"/>
</dbReference>
<comment type="caution">
    <text evidence="2">The sequence shown here is derived from an EMBL/GenBank/DDBJ whole genome shotgun (WGS) entry which is preliminary data.</text>
</comment>
<reference evidence="2 3" key="1">
    <citation type="submission" date="2023-04" db="EMBL/GenBank/DDBJ databases">
        <title>A. sendaiensis sub sp. chiapanensis a novel subspecie with specific adaptation in bacterial cell wall isolated from an active volcano.</title>
        <authorList>
            <person name="Alvarez Gutierrez P.E."/>
            <person name="Ortiz Cortes L.Y."/>
        </authorList>
    </citation>
    <scope>NUCLEOTIDE SEQUENCE [LARGE SCALE GENOMIC DNA]</scope>
    <source>
        <strain evidence="2 3">PA2</strain>
    </source>
</reference>
<dbReference type="SUPFAM" id="SSF51182">
    <property type="entry name" value="RmlC-like cupins"/>
    <property type="match status" value="1"/>
</dbReference>
<dbReference type="GO" id="GO:0008830">
    <property type="term" value="F:dTDP-4-dehydrorhamnose 3,5-epimerase activity"/>
    <property type="evidence" value="ECO:0007669"/>
    <property type="project" value="UniProtKB-EC"/>
</dbReference>
<comment type="catalytic activity">
    <reaction evidence="1">
        <text>dTDP-4-dehydro-6-deoxy-alpha-D-glucose = dTDP-4-dehydro-beta-L-rhamnose</text>
        <dbReference type="Rhea" id="RHEA:16969"/>
        <dbReference type="ChEBI" id="CHEBI:57649"/>
        <dbReference type="ChEBI" id="CHEBI:62830"/>
        <dbReference type="EC" id="5.1.3.13"/>
    </reaction>
</comment>
<protein>
    <recommendedName>
        <fullName evidence="1">dTDP-4-dehydrorhamnose 3,5-epimerase</fullName>
        <ecNumber evidence="1">5.1.3.13</ecNumber>
    </recommendedName>
    <alternativeName>
        <fullName evidence="1">Thymidine diphospho-4-keto-rhamnose 3,5-epimerase</fullName>
    </alternativeName>
</protein>
<organism evidence="2 3">
    <name type="scientific">Alicyclobacillus sendaiensis PA2</name>
    <dbReference type="NCBI Taxonomy" id="3029425"/>
    <lineage>
        <taxon>Bacteria</taxon>
        <taxon>Bacillati</taxon>
        <taxon>Bacillota</taxon>
        <taxon>Bacilli</taxon>
        <taxon>Bacillales</taxon>
        <taxon>Alicyclobacillaceae</taxon>
        <taxon>Alicyclobacillus</taxon>
    </lineage>
</organism>
<evidence type="ECO:0000313" key="2">
    <source>
        <dbReference type="EMBL" id="MDI9261078.1"/>
    </source>
</evidence>
<gene>
    <name evidence="2" type="primary">rfbC</name>
    <name evidence="2" type="ORF">QID03_13005</name>
</gene>
<sequence length="181" mass="20721">MRRIDTELEGVFMIEPDVFEDARGFFTETYNREKFAMLGVDTEFVQDNHSYSAAAGTIRGLHYQLEPAAQTKLVRVVHGAIYDVVVDIRRQSPTFGRWVGVILSADNHRQLYVPKGFAHGFCTLVPHTHVMYKVDAHYSPEHDRGIRWDDPELGIPWPTTKAVLSQKDAQHPLLRDAEINF</sequence>
<proteinExistence type="inferred from homology"/>
<dbReference type="PANTHER" id="PTHR21047:SF2">
    <property type="entry name" value="THYMIDINE DIPHOSPHO-4-KETO-RHAMNOSE 3,5-EPIMERASE"/>
    <property type="match status" value="1"/>
</dbReference>
<dbReference type="CDD" id="cd00438">
    <property type="entry name" value="cupin_RmlC"/>
    <property type="match status" value="1"/>
</dbReference>
<name>A0ABT6Y173_ALISE</name>
<keyword evidence="1 2" id="KW-0413">Isomerase</keyword>
<dbReference type="EC" id="5.1.3.13" evidence="1"/>
<dbReference type="PANTHER" id="PTHR21047">
    <property type="entry name" value="DTDP-6-DEOXY-D-GLUCOSE-3,5 EPIMERASE"/>
    <property type="match status" value="1"/>
</dbReference>
<dbReference type="InterPro" id="IPR011051">
    <property type="entry name" value="RmlC_Cupin_sf"/>
</dbReference>
<dbReference type="Pfam" id="PF00908">
    <property type="entry name" value="dTDP_sugar_isom"/>
    <property type="match status" value="1"/>
</dbReference>
<dbReference type="InterPro" id="IPR014710">
    <property type="entry name" value="RmlC-like_jellyroll"/>
</dbReference>
<comment type="similarity">
    <text evidence="1">Belongs to the dTDP-4-dehydrorhamnose 3,5-epimerase family.</text>
</comment>
<accession>A0ABT6Y173</accession>
<comment type="pathway">
    <text evidence="1">Carbohydrate biosynthesis; dTDP-L-rhamnose biosynthesis.</text>
</comment>
<keyword evidence="3" id="KW-1185">Reference proteome</keyword>
<evidence type="ECO:0000256" key="1">
    <source>
        <dbReference type="RuleBase" id="RU364069"/>
    </source>
</evidence>
<dbReference type="Proteomes" id="UP001529245">
    <property type="component" value="Unassembled WGS sequence"/>
</dbReference>
<dbReference type="RefSeq" id="WP_283204486.1">
    <property type="nucleotide sequence ID" value="NZ_JASGCB010000032.1"/>
</dbReference>